<dbReference type="OrthoDB" id="140919at2"/>
<keyword evidence="7" id="KW-0963">Cytoplasm</keyword>
<protein>
    <recommendedName>
        <fullName evidence="7">Glucose-6-phosphate isomerase</fullName>
        <shortName evidence="7">GPI</shortName>
        <ecNumber evidence="7">5.3.1.9</ecNumber>
    </recommendedName>
    <alternativeName>
        <fullName evidence="7">Phosphoglucose isomerase</fullName>
        <shortName evidence="7">PGI</shortName>
    </alternativeName>
    <alternativeName>
        <fullName evidence="7">Phosphohexose isomerase</fullName>
        <shortName evidence="7">PHI</shortName>
    </alternativeName>
</protein>
<reference evidence="10" key="1">
    <citation type="submission" date="2017-08" db="EMBL/GenBank/DDBJ databases">
        <title>Direct submision.</title>
        <authorList>
            <person name="Kim S.-J."/>
            <person name="Rhee S.-K."/>
        </authorList>
    </citation>
    <scope>NUCLEOTIDE SEQUENCE [LARGE SCALE GENOMIC DNA]</scope>
    <source>
        <strain evidence="10">GI5</strain>
    </source>
</reference>
<proteinExistence type="inferred from homology"/>
<evidence type="ECO:0000313" key="10">
    <source>
        <dbReference type="Proteomes" id="UP000235116"/>
    </source>
</evidence>
<dbReference type="Pfam" id="PF00342">
    <property type="entry name" value="PGI"/>
    <property type="match status" value="1"/>
</dbReference>
<dbReference type="GO" id="GO:0004347">
    <property type="term" value="F:glucose-6-phosphate isomerase activity"/>
    <property type="evidence" value="ECO:0007669"/>
    <property type="project" value="UniProtKB-UniRule"/>
</dbReference>
<dbReference type="CDD" id="cd05016">
    <property type="entry name" value="SIS_PGI_2"/>
    <property type="match status" value="1"/>
</dbReference>
<dbReference type="InterPro" id="IPR018189">
    <property type="entry name" value="Phosphoglucose_isomerase_CS"/>
</dbReference>
<evidence type="ECO:0000313" key="9">
    <source>
        <dbReference type="EMBL" id="AUM14529.1"/>
    </source>
</evidence>
<sequence length="552" mass="61970">MNNPTSTPEWQKLELMRAELHNTRLSELFKADPNRFQQFSINCDDVFIDYSKNFVTRPVMATLLQLAKAQKLPEAIDNLFRANSLSNGLKPIPYPALRERALTPLSIAGDDISSQIRDNLFKMGRICNDVRSWKWRGFSDKPISDVVTLGVGGAANGSEAICKALGPFQTNSIQIHFVSNSDSRRFQQLLSRLQADTTLFIVSSKSFSTQETMNNALVAKEWIQKHSNTRFALDRHFVGITANNEAARQFGIHQDNILAVWDWLPGRYSLWAAAGLPLALAVGMERFDEFLAGANAMDQHFHNTELSANAPVVLALLSIWYTNFWQAAHHAILPYSESLELFPTLVQHCLMEANGKSIDMSGNPVNYQTAPVIWGTAGSSSQHTYFQLLHQGTHIIPSDFIVVASEPLAGSNRHAFMQFLAQAEALMLGDQNCKLTQPSSDTNDQALPGNKPSTSIVMKTLSPRSLGQLLALYEHIAFVRSVIWNINPFTHWGTELTKRYNESFELDQTADTINIHDVSTQGLFKLFRQWEADKKQEPEAADPVQEETSYYY</sequence>
<dbReference type="GO" id="GO:0005829">
    <property type="term" value="C:cytosol"/>
    <property type="evidence" value="ECO:0007669"/>
    <property type="project" value="TreeGrafter"/>
</dbReference>
<dbReference type="AlphaFoldDB" id="A0A2K9LQ99"/>
<dbReference type="EC" id="5.3.1.9" evidence="7"/>
<comment type="subcellular location">
    <subcellularLocation>
        <location evidence="7">Cytoplasm</location>
    </subcellularLocation>
</comment>
<gene>
    <name evidence="7" type="primary">pgi</name>
    <name evidence="9" type="ORF">Kalk_19775</name>
</gene>
<keyword evidence="4 7" id="KW-0324">Glycolysis</keyword>
<dbReference type="GO" id="GO:0006094">
    <property type="term" value="P:gluconeogenesis"/>
    <property type="evidence" value="ECO:0007669"/>
    <property type="project" value="UniProtKB-UniRule"/>
</dbReference>
<dbReference type="RefSeq" id="WP_101895902.1">
    <property type="nucleotide sequence ID" value="NZ_CP022684.1"/>
</dbReference>
<accession>A0A2K9LQ99</accession>
<evidence type="ECO:0000256" key="6">
    <source>
        <dbReference type="ARBA" id="ARBA00029321"/>
    </source>
</evidence>
<dbReference type="GO" id="GO:0097367">
    <property type="term" value="F:carbohydrate derivative binding"/>
    <property type="evidence" value="ECO:0007669"/>
    <property type="project" value="InterPro"/>
</dbReference>
<dbReference type="CDD" id="cd05015">
    <property type="entry name" value="SIS_PGI_1"/>
    <property type="match status" value="1"/>
</dbReference>
<dbReference type="PANTHER" id="PTHR11469">
    <property type="entry name" value="GLUCOSE-6-PHOSPHATE ISOMERASE"/>
    <property type="match status" value="1"/>
</dbReference>
<dbReference type="SUPFAM" id="SSF53697">
    <property type="entry name" value="SIS domain"/>
    <property type="match status" value="1"/>
</dbReference>
<dbReference type="UniPathway" id="UPA00109">
    <property type="reaction ID" value="UER00181"/>
</dbReference>
<comment type="function">
    <text evidence="7">Catalyzes the reversible isomerization of glucose-6-phosphate to fructose-6-phosphate.</text>
</comment>
<dbReference type="UniPathway" id="UPA00138"/>
<evidence type="ECO:0000256" key="7">
    <source>
        <dbReference type="HAMAP-Rule" id="MF_00473"/>
    </source>
</evidence>
<dbReference type="HAMAP" id="MF_00473">
    <property type="entry name" value="G6P_isomerase"/>
    <property type="match status" value="1"/>
</dbReference>
<keyword evidence="3 7" id="KW-0312">Gluconeogenesis</keyword>
<comment type="pathway">
    <text evidence="7">Carbohydrate biosynthesis; gluconeogenesis.</text>
</comment>
<dbReference type="KEGG" id="kak:Kalk_19775"/>
<dbReference type="Gene3D" id="3.40.50.10490">
    <property type="entry name" value="Glucose-6-phosphate isomerase like protein, domain 1"/>
    <property type="match status" value="2"/>
</dbReference>
<organism evidence="9 10">
    <name type="scientific">Ketobacter alkanivorans</name>
    <dbReference type="NCBI Taxonomy" id="1917421"/>
    <lineage>
        <taxon>Bacteria</taxon>
        <taxon>Pseudomonadati</taxon>
        <taxon>Pseudomonadota</taxon>
        <taxon>Gammaproteobacteria</taxon>
        <taxon>Pseudomonadales</taxon>
        <taxon>Ketobacteraceae</taxon>
        <taxon>Ketobacter</taxon>
    </lineage>
</organism>
<dbReference type="InterPro" id="IPR046348">
    <property type="entry name" value="SIS_dom_sf"/>
</dbReference>
<dbReference type="GO" id="GO:0051156">
    <property type="term" value="P:glucose 6-phosphate metabolic process"/>
    <property type="evidence" value="ECO:0007669"/>
    <property type="project" value="TreeGrafter"/>
</dbReference>
<dbReference type="InterPro" id="IPR035482">
    <property type="entry name" value="SIS_PGI_2"/>
</dbReference>
<evidence type="ECO:0000256" key="4">
    <source>
        <dbReference type="ARBA" id="ARBA00023152"/>
    </source>
</evidence>
<evidence type="ECO:0000256" key="5">
    <source>
        <dbReference type="ARBA" id="ARBA00023235"/>
    </source>
</evidence>
<feature type="active site" evidence="7">
    <location>
        <position position="498"/>
    </location>
</feature>
<dbReference type="GO" id="GO:0006096">
    <property type="term" value="P:glycolytic process"/>
    <property type="evidence" value="ECO:0007669"/>
    <property type="project" value="UniProtKB-UniRule"/>
</dbReference>
<dbReference type="GO" id="GO:0048029">
    <property type="term" value="F:monosaccharide binding"/>
    <property type="evidence" value="ECO:0007669"/>
    <property type="project" value="TreeGrafter"/>
</dbReference>
<dbReference type="PRINTS" id="PR00662">
    <property type="entry name" value="G6PISOMERASE"/>
</dbReference>
<evidence type="ECO:0000256" key="3">
    <source>
        <dbReference type="ARBA" id="ARBA00022432"/>
    </source>
</evidence>
<dbReference type="PROSITE" id="PS51463">
    <property type="entry name" value="P_GLUCOSE_ISOMERASE_3"/>
    <property type="match status" value="1"/>
</dbReference>
<comment type="similarity">
    <text evidence="2 7 8">Belongs to the GPI family.</text>
</comment>
<evidence type="ECO:0000256" key="2">
    <source>
        <dbReference type="ARBA" id="ARBA00006604"/>
    </source>
</evidence>
<evidence type="ECO:0000256" key="1">
    <source>
        <dbReference type="ARBA" id="ARBA00004926"/>
    </source>
</evidence>
<dbReference type="NCBIfam" id="NF001211">
    <property type="entry name" value="PRK00179.1"/>
    <property type="match status" value="1"/>
</dbReference>
<comment type="catalytic activity">
    <reaction evidence="6 7 8">
        <text>alpha-D-glucose 6-phosphate = beta-D-fructose 6-phosphate</text>
        <dbReference type="Rhea" id="RHEA:11816"/>
        <dbReference type="ChEBI" id="CHEBI:57634"/>
        <dbReference type="ChEBI" id="CHEBI:58225"/>
        <dbReference type="EC" id="5.3.1.9"/>
    </reaction>
</comment>
<dbReference type="InterPro" id="IPR035476">
    <property type="entry name" value="SIS_PGI_1"/>
</dbReference>
<name>A0A2K9LQ99_9GAMM</name>
<keyword evidence="10" id="KW-1185">Reference proteome</keyword>
<dbReference type="EMBL" id="CP022684">
    <property type="protein sequence ID" value="AUM14529.1"/>
    <property type="molecule type" value="Genomic_DNA"/>
</dbReference>
<keyword evidence="5 7" id="KW-0413">Isomerase</keyword>
<evidence type="ECO:0000256" key="8">
    <source>
        <dbReference type="RuleBase" id="RU000612"/>
    </source>
</evidence>
<comment type="pathway">
    <text evidence="1 7 8">Carbohydrate degradation; glycolysis; D-glyceraldehyde 3-phosphate and glycerone phosphate from D-glucose: step 2/4.</text>
</comment>
<feature type="active site" evidence="7">
    <location>
        <position position="383"/>
    </location>
</feature>
<feature type="active site" description="Proton donor" evidence="7">
    <location>
        <position position="352"/>
    </location>
</feature>
<dbReference type="PANTHER" id="PTHR11469:SF1">
    <property type="entry name" value="GLUCOSE-6-PHOSPHATE ISOMERASE"/>
    <property type="match status" value="1"/>
</dbReference>
<dbReference type="PROSITE" id="PS00765">
    <property type="entry name" value="P_GLUCOSE_ISOMERASE_1"/>
    <property type="match status" value="1"/>
</dbReference>
<dbReference type="Proteomes" id="UP000235116">
    <property type="component" value="Chromosome"/>
</dbReference>
<dbReference type="InterPro" id="IPR001672">
    <property type="entry name" value="G6P_Isomerase"/>
</dbReference>